<organism evidence="2 3">
    <name type="scientific">Brachionus calyciflorus</name>
    <dbReference type="NCBI Taxonomy" id="104777"/>
    <lineage>
        <taxon>Eukaryota</taxon>
        <taxon>Metazoa</taxon>
        <taxon>Spiralia</taxon>
        <taxon>Gnathifera</taxon>
        <taxon>Rotifera</taxon>
        <taxon>Eurotatoria</taxon>
        <taxon>Monogononta</taxon>
        <taxon>Pseudotrocha</taxon>
        <taxon>Ploima</taxon>
        <taxon>Brachionidae</taxon>
        <taxon>Brachionus</taxon>
    </lineage>
</organism>
<dbReference type="EMBL" id="CAJNOC010000624">
    <property type="protein sequence ID" value="CAF0784008.1"/>
    <property type="molecule type" value="Genomic_DNA"/>
</dbReference>
<name>A0A813RP33_9BILA</name>
<evidence type="ECO:0000313" key="2">
    <source>
        <dbReference type="EMBL" id="CAF0784008.1"/>
    </source>
</evidence>
<dbReference type="AlphaFoldDB" id="A0A813RP33"/>
<sequence length="166" mass="18583">MHSKRNQSLDFNVSMDATVNLDDSDLNATVSSIGSTMHEKKYASRFTTLPRIKEDSSLEYYRPIETERENSPGPKNSESKLANIWGMITKQEVSMSPITLVLIILASFLLVAIILYLILKNSLEESMKKNLVYVQASESKAFTDLSTKIVTGLLNSTRQMNASKTN</sequence>
<accession>A0A813RP33</accession>
<protein>
    <submittedName>
        <fullName evidence="2">Uncharacterized protein</fullName>
    </submittedName>
</protein>
<feature type="transmembrane region" description="Helical" evidence="1">
    <location>
        <begin position="98"/>
        <end position="119"/>
    </location>
</feature>
<gene>
    <name evidence="2" type="ORF">OXX778_LOCUS5615</name>
</gene>
<keyword evidence="1" id="KW-1133">Transmembrane helix</keyword>
<evidence type="ECO:0000256" key="1">
    <source>
        <dbReference type="SAM" id="Phobius"/>
    </source>
</evidence>
<keyword evidence="1" id="KW-0472">Membrane</keyword>
<comment type="caution">
    <text evidence="2">The sequence shown here is derived from an EMBL/GenBank/DDBJ whole genome shotgun (WGS) entry which is preliminary data.</text>
</comment>
<evidence type="ECO:0000313" key="3">
    <source>
        <dbReference type="Proteomes" id="UP000663879"/>
    </source>
</evidence>
<reference evidence="2" key="1">
    <citation type="submission" date="2021-02" db="EMBL/GenBank/DDBJ databases">
        <authorList>
            <person name="Nowell W R."/>
        </authorList>
    </citation>
    <scope>NUCLEOTIDE SEQUENCE</scope>
    <source>
        <strain evidence="2">Ploen Becks lab</strain>
    </source>
</reference>
<keyword evidence="3" id="KW-1185">Reference proteome</keyword>
<keyword evidence="1" id="KW-0812">Transmembrane</keyword>
<proteinExistence type="predicted"/>
<dbReference type="Proteomes" id="UP000663879">
    <property type="component" value="Unassembled WGS sequence"/>
</dbReference>